<evidence type="ECO:0000313" key="2">
    <source>
        <dbReference type="Proteomes" id="UP001170717"/>
    </source>
</evidence>
<accession>A0AAW7Z6K0</accession>
<dbReference type="AlphaFoldDB" id="A0AAW7Z6K0"/>
<evidence type="ECO:0000313" key="1">
    <source>
        <dbReference type="EMBL" id="MDO6579162.1"/>
    </source>
</evidence>
<dbReference type="Proteomes" id="UP001170717">
    <property type="component" value="Unassembled WGS sequence"/>
</dbReference>
<evidence type="ECO:0008006" key="3">
    <source>
        <dbReference type="Google" id="ProtNLM"/>
    </source>
</evidence>
<gene>
    <name evidence="1" type="ORF">Q4527_17295</name>
</gene>
<organism evidence="1 2">
    <name type="scientific">Alteromonas stellipolaris</name>
    <dbReference type="NCBI Taxonomy" id="233316"/>
    <lineage>
        <taxon>Bacteria</taxon>
        <taxon>Pseudomonadati</taxon>
        <taxon>Pseudomonadota</taxon>
        <taxon>Gammaproteobacteria</taxon>
        <taxon>Alteromonadales</taxon>
        <taxon>Alteromonadaceae</taxon>
        <taxon>Alteromonas/Salinimonas group</taxon>
        <taxon>Alteromonas</taxon>
    </lineage>
</organism>
<protein>
    <recommendedName>
        <fullName evidence="3">Lipoprotein</fullName>
    </recommendedName>
</protein>
<dbReference type="PROSITE" id="PS51257">
    <property type="entry name" value="PROKAR_LIPOPROTEIN"/>
    <property type="match status" value="1"/>
</dbReference>
<reference evidence="1" key="1">
    <citation type="submission" date="2023-07" db="EMBL/GenBank/DDBJ databases">
        <title>Genome content predicts the carbon catabolic preferences of heterotrophic bacteria.</title>
        <authorList>
            <person name="Gralka M."/>
        </authorList>
    </citation>
    <scope>NUCLEOTIDE SEQUENCE</scope>
    <source>
        <strain evidence="1">F2M12</strain>
    </source>
</reference>
<name>A0AAW7Z6K0_9ALTE</name>
<dbReference type="RefSeq" id="WP_156454643.1">
    <property type="nucleotide sequence ID" value="NZ_CAXIBE010000040.1"/>
</dbReference>
<dbReference type="EMBL" id="JAUOQI010000016">
    <property type="protein sequence ID" value="MDO6579162.1"/>
    <property type="molecule type" value="Genomic_DNA"/>
</dbReference>
<sequence length="180" mass="19898">MADMLMKLKGGFLIGIFVIFSCSEETNIHPEQAALSAPPSKLSGKVEYVSDVSSMANQFYSNADILVINEPKTLTTFWGDYGKNQNSSFDIAKIQQLESSVQLAQQGWIMTSLDSRGVFNTATPEGPFVVCLANISTKTKQGYWMIEGCTDQIPLPQRQETLIVTFGESGVGYYWEKQAD</sequence>
<comment type="caution">
    <text evidence="1">The sequence shown here is derived from an EMBL/GenBank/DDBJ whole genome shotgun (WGS) entry which is preliminary data.</text>
</comment>
<proteinExistence type="predicted"/>